<evidence type="ECO:0000313" key="6">
    <source>
        <dbReference type="EMBL" id="MDQ1123454.1"/>
    </source>
</evidence>
<dbReference type="InterPro" id="IPR001647">
    <property type="entry name" value="HTH_TetR"/>
</dbReference>
<dbReference type="EMBL" id="JAUTBF010000001">
    <property type="protein sequence ID" value="MDQ1123454.1"/>
    <property type="molecule type" value="Genomic_DNA"/>
</dbReference>
<organism evidence="6 7">
    <name type="scientific">Microbacterium trichothecenolyticum</name>
    <name type="common">Aureobacterium trichothecenolyticum</name>
    <dbReference type="NCBI Taxonomy" id="69370"/>
    <lineage>
        <taxon>Bacteria</taxon>
        <taxon>Bacillati</taxon>
        <taxon>Actinomycetota</taxon>
        <taxon>Actinomycetes</taxon>
        <taxon>Micrococcales</taxon>
        <taxon>Microbacteriaceae</taxon>
        <taxon>Microbacterium</taxon>
    </lineage>
</organism>
<evidence type="ECO:0000256" key="3">
    <source>
        <dbReference type="ARBA" id="ARBA00023163"/>
    </source>
</evidence>
<dbReference type="SUPFAM" id="SSF48498">
    <property type="entry name" value="Tetracyclin repressor-like, C-terminal domain"/>
    <property type="match status" value="1"/>
</dbReference>
<dbReference type="PANTHER" id="PTHR47506:SF3">
    <property type="entry name" value="HTH-TYPE TRANSCRIPTIONAL REGULATOR LMRA"/>
    <property type="match status" value="1"/>
</dbReference>
<keyword evidence="3" id="KW-0804">Transcription</keyword>
<keyword evidence="7" id="KW-1185">Reference proteome</keyword>
<dbReference type="RefSeq" id="WP_307483034.1">
    <property type="nucleotide sequence ID" value="NZ_JAUTBF010000001.1"/>
</dbReference>
<name>A0ABU0TWX4_MICTR</name>
<dbReference type="PROSITE" id="PS50977">
    <property type="entry name" value="HTH_TETR_2"/>
    <property type="match status" value="1"/>
</dbReference>
<evidence type="ECO:0000313" key="7">
    <source>
        <dbReference type="Proteomes" id="UP001226691"/>
    </source>
</evidence>
<comment type="caution">
    <text evidence="6">The sequence shown here is derived from an EMBL/GenBank/DDBJ whole genome shotgun (WGS) entry which is preliminary data.</text>
</comment>
<proteinExistence type="predicted"/>
<keyword evidence="2 4" id="KW-0238">DNA-binding</keyword>
<keyword evidence="1" id="KW-0805">Transcription regulation</keyword>
<evidence type="ECO:0000256" key="4">
    <source>
        <dbReference type="PROSITE-ProRule" id="PRU00335"/>
    </source>
</evidence>
<feature type="DNA-binding region" description="H-T-H motif" evidence="4">
    <location>
        <begin position="26"/>
        <end position="45"/>
    </location>
</feature>
<sequence>MGVDTRTRLVEATHELLWERGYAATSPKDILQRAGAGQGSMYHHFAGKQDLATAALEQSAAVMRADVDVLLASEGSSSERVIAYLERQRDSLRGCRMGRMTYDADVLATPELLHPVAETLQWVVATIARVISRGVEEHEFPTGTDAHQLASMVVATVQGGYVLARAQQDPAAFDAAVAGAAELLRNWSAR</sequence>
<dbReference type="PRINTS" id="PR00455">
    <property type="entry name" value="HTHTETR"/>
</dbReference>
<accession>A0ABU0TWX4</accession>
<dbReference type="Gene3D" id="1.10.357.10">
    <property type="entry name" value="Tetracycline Repressor, domain 2"/>
    <property type="match status" value="1"/>
</dbReference>
<evidence type="ECO:0000256" key="1">
    <source>
        <dbReference type="ARBA" id="ARBA00023015"/>
    </source>
</evidence>
<protein>
    <submittedName>
        <fullName evidence="6">TetR/AcrR family transcriptional repressor of nem operon</fullName>
    </submittedName>
</protein>
<evidence type="ECO:0000256" key="2">
    <source>
        <dbReference type="ARBA" id="ARBA00023125"/>
    </source>
</evidence>
<reference evidence="6 7" key="1">
    <citation type="submission" date="2023-07" db="EMBL/GenBank/DDBJ databases">
        <title>Functional and genomic diversity of the sorghum phyllosphere microbiome.</title>
        <authorList>
            <person name="Shade A."/>
        </authorList>
    </citation>
    <scope>NUCLEOTIDE SEQUENCE [LARGE SCALE GENOMIC DNA]</scope>
    <source>
        <strain evidence="6 7">SORGH_AS_1207</strain>
    </source>
</reference>
<dbReference type="Pfam" id="PF00440">
    <property type="entry name" value="TetR_N"/>
    <property type="match status" value="1"/>
</dbReference>
<dbReference type="InterPro" id="IPR009057">
    <property type="entry name" value="Homeodomain-like_sf"/>
</dbReference>
<dbReference type="InterPro" id="IPR036271">
    <property type="entry name" value="Tet_transcr_reg_TetR-rel_C_sf"/>
</dbReference>
<dbReference type="PANTHER" id="PTHR47506">
    <property type="entry name" value="TRANSCRIPTIONAL REGULATORY PROTEIN"/>
    <property type="match status" value="1"/>
</dbReference>
<dbReference type="Proteomes" id="UP001226691">
    <property type="component" value="Unassembled WGS sequence"/>
</dbReference>
<dbReference type="InterPro" id="IPR011075">
    <property type="entry name" value="TetR_C"/>
</dbReference>
<dbReference type="SUPFAM" id="SSF46689">
    <property type="entry name" value="Homeodomain-like"/>
    <property type="match status" value="1"/>
</dbReference>
<feature type="domain" description="HTH tetR-type" evidence="5">
    <location>
        <begin position="3"/>
        <end position="63"/>
    </location>
</feature>
<evidence type="ECO:0000259" key="5">
    <source>
        <dbReference type="PROSITE" id="PS50977"/>
    </source>
</evidence>
<gene>
    <name evidence="6" type="ORF">QE412_002027</name>
</gene>
<dbReference type="Pfam" id="PF16925">
    <property type="entry name" value="TetR_C_13"/>
    <property type="match status" value="1"/>
</dbReference>